<comment type="caution">
    <text evidence="3">The sequence shown here is derived from an EMBL/GenBank/DDBJ whole genome shotgun (WGS) entry which is preliminary data.</text>
</comment>
<keyword evidence="4" id="KW-1185">Reference proteome</keyword>
<evidence type="ECO:0000256" key="1">
    <source>
        <dbReference type="SAM" id="MobiDB-lite"/>
    </source>
</evidence>
<proteinExistence type="predicted"/>
<dbReference type="InterPro" id="IPR036259">
    <property type="entry name" value="MFS_trans_sf"/>
</dbReference>
<gene>
    <name evidence="3" type="ORF">CTA1_4649</name>
</gene>
<evidence type="ECO:0000256" key="2">
    <source>
        <dbReference type="SAM" id="Phobius"/>
    </source>
</evidence>
<organism evidence="3 4">
    <name type="scientific">Colletotrichum tanaceti</name>
    <dbReference type="NCBI Taxonomy" id="1306861"/>
    <lineage>
        <taxon>Eukaryota</taxon>
        <taxon>Fungi</taxon>
        <taxon>Dikarya</taxon>
        <taxon>Ascomycota</taxon>
        <taxon>Pezizomycotina</taxon>
        <taxon>Sordariomycetes</taxon>
        <taxon>Hypocreomycetidae</taxon>
        <taxon>Glomerellales</taxon>
        <taxon>Glomerellaceae</taxon>
        <taxon>Colletotrichum</taxon>
        <taxon>Colletotrichum destructivum species complex</taxon>
    </lineage>
</organism>
<protein>
    <submittedName>
        <fullName evidence="3">Uncharacterized protein</fullName>
    </submittedName>
</protein>
<keyword evidence="2" id="KW-1133">Transmembrane helix</keyword>
<keyword evidence="2" id="KW-0472">Membrane</keyword>
<dbReference type="SUPFAM" id="SSF103473">
    <property type="entry name" value="MFS general substrate transporter"/>
    <property type="match status" value="1"/>
</dbReference>
<keyword evidence="2" id="KW-0812">Transmembrane</keyword>
<dbReference type="AlphaFoldDB" id="A0A4U6X5G6"/>
<reference evidence="3 4" key="1">
    <citation type="journal article" date="2019" name="PLoS ONE">
        <title>Comparative genome analysis indicates high evolutionary potential of pathogenicity genes in Colletotrichum tanaceti.</title>
        <authorList>
            <person name="Lelwala R.V."/>
            <person name="Korhonen P.K."/>
            <person name="Young N.D."/>
            <person name="Scott J.B."/>
            <person name="Ades P.A."/>
            <person name="Gasser R.B."/>
            <person name="Taylor P.W.J."/>
        </authorList>
    </citation>
    <scope>NUCLEOTIDE SEQUENCE [LARGE SCALE GENOMIC DNA]</scope>
    <source>
        <strain evidence="3">BRIP57314</strain>
    </source>
</reference>
<feature type="transmembrane region" description="Helical" evidence="2">
    <location>
        <begin position="208"/>
        <end position="229"/>
    </location>
</feature>
<accession>A0A4U6X5G6</accession>
<feature type="transmembrane region" description="Helical" evidence="2">
    <location>
        <begin position="137"/>
        <end position="162"/>
    </location>
</feature>
<name>A0A4U6X5G6_9PEZI</name>
<feature type="region of interest" description="Disordered" evidence="1">
    <location>
        <begin position="61"/>
        <end position="84"/>
    </location>
</feature>
<feature type="transmembrane region" description="Helical" evidence="2">
    <location>
        <begin position="183"/>
        <end position="202"/>
    </location>
</feature>
<evidence type="ECO:0000313" key="3">
    <source>
        <dbReference type="EMBL" id="TKW50069.1"/>
    </source>
</evidence>
<feature type="region of interest" description="Disordered" evidence="1">
    <location>
        <begin position="1"/>
        <end position="47"/>
    </location>
</feature>
<dbReference type="EMBL" id="PJEX01000443">
    <property type="protein sequence ID" value="TKW50069.1"/>
    <property type="molecule type" value="Genomic_DNA"/>
</dbReference>
<feature type="compositionally biased region" description="Polar residues" evidence="1">
    <location>
        <begin position="16"/>
        <end position="25"/>
    </location>
</feature>
<feature type="compositionally biased region" description="Basic and acidic residues" evidence="1">
    <location>
        <begin position="30"/>
        <end position="39"/>
    </location>
</feature>
<sequence length="342" mass="38322">MLPIPVFPAHVRASPRPSSNGNSMKKMSRREKASIETGKDAQTGPRGNLLQSVRHAGVAPQLAAVRGDRKGRQPGPGVHRKARSWGTSSSTCWRVRLFFSSSFFFFFFHTAPKKERAFLNGCRTILGVVARPEKRPAYTGILVAMYGFAAVIGPLIGGALYHPRVTWSRRRKGKRCSTMNMDLVGAGLVMAAFVCESLLPLQQRRHHLGILAGFVLLLALFAAHQLWLGERRPYLQASMSSSNFESPEQFRPSRWRLGELPSPFSSSSPTPRELSTHSLANNLDTLNKLAWLELHVHVTVAKNIYAYELELLDAFLDWNKVARMSLLWKKPELNAKLTKHTR</sequence>
<evidence type="ECO:0000313" key="4">
    <source>
        <dbReference type="Proteomes" id="UP000310108"/>
    </source>
</evidence>
<dbReference type="Proteomes" id="UP000310108">
    <property type="component" value="Unassembled WGS sequence"/>
</dbReference>